<keyword evidence="2" id="KW-1185">Reference proteome</keyword>
<protein>
    <recommendedName>
        <fullName evidence="3">Protein xylosyltransferase</fullName>
    </recommendedName>
</protein>
<organism evidence="1 2">
    <name type="scientific">Prymnesium parvum</name>
    <name type="common">Toxic golden alga</name>
    <dbReference type="NCBI Taxonomy" id="97485"/>
    <lineage>
        <taxon>Eukaryota</taxon>
        <taxon>Haptista</taxon>
        <taxon>Haptophyta</taxon>
        <taxon>Prymnesiophyceae</taxon>
        <taxon>Prymnesiales</taxon>
        <taxon>Prymnesiaceae</taxon>
        <taxon>Prymnesium</taxon>
    </lineage>
</organism>
<dbReference type="AlphaFoldDB" id="A0AB34J286"/>
<name>A0AB34J286_PRYPA</name>
<sequence>MELASFAGLQFPPIRGRSSVLHPRPGGACGGARCRPPCSAEQRAAVVTWLRQTHRLANLVAQAAGERTSVHLHTSCLRADSSALWSSLGRRDGASPVVIHESFDPALLAAIGALLAAAQTARPPAGRSAAERQAYFHGTRHLASWNSNMLLNTLKWSFVAATHAKMVVFLDLDMEPTPRVAHAAHAAEHWASLLRCLERRNESFFSLSDHSTPVNTAYMIIKPNLSLYAEGVEVLWRAAKGAFNSTHGWDLVGPPRSAVPPSDPSWTMLRRKRMEMFTLNDWTFVCGATDQGFFFYIFRVRHTIGADLLINTRCPRGNSTPTGPTRRGARFRARRRVAAERAAREWWNPSGRSLAWLHHYAGGMKPEIFLNEYNACERNVMGQLMSGNALRTFFQQASSTRRTRTPAGRGNVSHPPESVAWEVARSLSWGRRALLEARLMLQDIPAATAHAHARCRENTPSSRPSPMPSIASPMYTNAKTLSVHCPSNLSSDARSGSAASLFLEEVVQFLERGTNCVETSLRRWNVSVTPRFRKLIQRRRRGGSPAFVGDHMSGYDFIHTMYTSLDDAMPVAPSIFGS</sequence>
<dbReference type="EMBL" id="JBGBPQ010000014">
    <property type="protein sequence ID" value="KAL1511497.1"/>
    <property type="molecule type" value="Genomic_DNA"/>
</dbReference>
<evidence type="ECO:0000313" key="2">
    <source>
        <dbReference type="Proteomes" id="UP001515480"/>
    </source>
</evidence>
<evidence type="ECO:0008006" key="3">
    <source>
        <dbReference type="Google" id="ProtNLM"/>
    </source>
</evidence>
<reference evidence="1 2" key="1">
    <citation type="journal article" date="2024" name="Science">
        <title>Giant polyketide synthase enzymes in the biosynthesis of giant marine polyether toxins.</title>
        <authorList>
            <person name="Fallon T.R."/>
            <person name="Shende V.V."/>
            <person name="Wierzbicki I.H."/>
            <person name="Pendleton A.L."/>
            <person name="Watervoot N.F."/>
            <person name="Auber R.P."/>
            <person name="Gonzalez D.J."/>
            <person name="Wisecaver J.H."/>
            <person name="Moore B.S."/>
        </authorList>
    </citation>
    <scope>NUCLEOTIDE SEQUENCE [LARGE SCALE GENOMIC DNA]</scope>
    <source>
        <strain evidence="1 2">12B1</strain>
    </source>
</reference>
<evidence type="ECO:0000313" key="1">
    <source>
        <dbReference type="EMBL" id="KAL1511497.1"/>
    </source>
</evidence>
<accession>A0AB34J286</accession>
<gene>
    <name evidence="1" type="ORF">AB1Y20_006295</name>
</gene>
<comment type="caution">
    <text evidence="1">The sequence shown here is derived from an EMBL/GenBank/DDBJ whole genome shotgun (WGS) entry which is preliminary data.</text>
</comment>
<dbReference type="Proteomes" id="UP001515480">
    <property type="component" value="Unassembled WGS sequence"/>
</dbReference>
<proteinExistence type="predicted"/>